<gene>
    <name evidence="2" type="ORF">Vbra_7365</name>
</gene>
<reference evidence="2 3" key="1">
    <citation type="submission" date="2014-11" db="EMBL/GenBank/DDBJ databases">
        <authorList>
            <person name="Zhu J."/>
            <person name="Qi W."/>
            <person name="Song R."/>
        </authorList>
    </citation>
    <scope>NUCLEOTIDE SEQUENCE [LARGE SCALE GENOMIC DNA]</scope>
</reference>
<organism evidence="2 3">
    <name type="scientific">Vitrella brassicaformis (strain CCMP3155)</name>
    <dbReference type="NCBI Taxonomy" id="1169540"/>
    <lineage>
        <taxon>Eukaryota</taxon>
        <taxon>Sar</taxon>
        <taxon>Alveolata</taxon>
        <taxon>Colpodellida</taxon>
        <taxon>Vitrellaceae</taxon>
        <taxon>Vitrella</taxon>
    </lineage>
</organism>
<evidence type="ECO:0000256" key="1">
    <source>
        <dbReference type="SAM" id="SignalP"/>
    </source>
</evidence>
<evidence type="ECO:0000313" key="2">
    <source>
        <dbReference type="EMBL" id="CEL94692.1"/>
    </source>
</evidence>
<sequence length="285" mass="31968">MAALYLAILALAPHGISGFQVLQVPTAAHTSRTQLLRSRRRPSRVALAMSGTDRAVGLLHGCAVYFDTADGYQVDVDGKRRPFPQKCWQHIGRFGDVNIEAGLPQISASAHVRYPARAAAVGLFRGSPAHIDQTGGFIVNVGGEWRPIRKEDWKEVMVLTDIDIPKMRREIVGDGGVNSTFYDDSTFTRHGNCMYQVVRRGTGACPTSGDTVKYKIKRWGHGFPGERNSEFREEDDRTLEDCQRSPKGFEHAMLWSMRVGEVRPVISNECVRSEWYFEIELLDIE</sequence>
<dbReference type="EMBL" id="CDMY01000225">
    <property type="protein sequence ID" value="CEL94692.1"/>
    <property type="molecule type" value="Genomic_DNA"/>
</dbReference>
<protein>
    <submittedName>
        <fullName evidence="2">Uncharacterized protein</fullName>
    </submittedName>
</protein>
<dbReference type="Proteomes" id="UP000041254">
    <property type="component" value="Unassembled WGS sequence"/>
</dbReference>
<keyword evidence="3" id="KW-1185">Reference proteome</keyword>
<dbReference type="InParanoid" id="A0A0G4EG54"/>
<dbReference type="VEuPathDB" id="CryptoDB:Vbra_7365"/>
<accession>A0A0G4EG54</accession>
<evidence type="ECO:0000313" key="3">
    <source>
        <dbReference type="Proteomes" id="UP000041254"/>
    </source>
</evidence>
<proteinExistence type="predicted"/>
<dbReference type="AlphaFoldDB" id="A0A0G4EG54"/>
<keyword evidence="1" id="KW-0732">Signal</keyword>
<feature type="signal peptide" evidence="1">
    <location>
        <begin position="1"/>
        <end position="18"/>
    </location>
</feature>
<dbReference type="PhylomeDB" id="A0A0G4EG54"/>
<feature type="chain" id="PRO_5005187577" evidence="1">
    <location>
        <begin position="19"/>
        <end position="285"/>
    </location>
</feature>
<name>A0A0G4EG54_VITBC</name>